<evidence type="ECO:0000313" key="3">
    <source>
        <dbReference type="EMBL" id="KIK22302.1"/>
    </source>
</evidence>
<dbReference type="AlphaFoldDB" id="A0A0C9ZIG7"/>
<dbReference type="STRING" id="765257.A0A0C9ZIG7"/>
<dbReference type="PANTHER" id="PTHR11599">
    <property type="entry name" value="PROTEASOME SUBUNIT ALPHA/BETA"/>
    <property type="match status" value="1"/>
</dbReference>
<evidence type="ECO:0000313" key="4">
    <source>
        <dbReference type="Proteomes" id="UP000054018"/>
    </source>
</evidence>
<dbReference type="SUPFAM" id="SSF56235">
    <property type="entry name" value="N-terminal nucleophile aminohydrolases (Ntn hydrolases)"/>
    <property type="match status" value="1"/>
</dbReference>
<keyword evidence="1" id="KW-0647">Proteasome</keyword>
<dbReference type="OrthoDB" id="2689670at2759"/>
<evidence type="ECO:0000256" key="2">
    <source>
        <dbReference type="SAM" id="Phobius"/>
    </source>
</evidence>
<keyword evidence="2" id="KW-0812">Transmembrane</keyword>
<protein>
    <submittedName>
        <fullName evidence="3">Uncharacterized protein</fullName>
    </submittedName>
</protein>
<dbReference type="InterPro" id="IPR029055">
    <property type="entry name" value="Ntn_hydrolases_N"/>
</dbReference>
<sequence length="198" mass="21565">MPLLLLASFSRPFSRSVVIVAIVAAVLGAVSSILLISTYRLTPLTTQVSFIRFLMPNSVSSYFSSSLLSPPFLGAALSLSLTSTNQLTPLTTQLADACVMFAASLCISNILQCHKVPEKLIDASSIMHLHSMIGCVMTDLSADTKAQVFHAQQEAADWRYKYGYEITPDALARRMANINQVCAWWAGMRPLGICAYLI</sequence>
<dbReference type="Pfam" id="PF00227">
    <property type="entry name" value="Proteasome"/>
    <property type="match status" value="1"/>
</dbReference>
<dbReference type="EMBL" id="KN833740">
    <property type="protein sequence ID" value="KIK22302.1"/>
    <property type="molecule type" value="Genomic_DNA"/>
</dbReference>
<gene>
    <name evidence="3" type="ORF">PISMIDRAFT_11650</name>
</gene>
<dbReference type="HOGENOM" id="CLU_126137_0_0_1"/>
<reference evidence="3 4" key="1">
    <citation type="submission" date="2014-04" db="EMBL/GenBank/DDBJ databases">
        <authorList>
            <consortium name="DOE Joint Genome Institute"/>
            <person name="Kuo A."/>
            <person name="Kohler A."/>
            <person name="Costa M.D."/>
            <person name="Nagy L.G."/>
            <person name="Floudas D."/>
            <person name="Copeland A."/>
            <person name="Barry K.W."/>
            <person name="Cichocki N."/>
            <person name="Veneault-Fourrey C."/>
            <person name="LaButti K."/>
            <person name="Lindquist E.A."/>
            <person name="Lipzen A."/>
            <person name="Lundell T."/>
            <person name="Morin E."/>
            <person name="Murat C."/>
            <person name="Sun H."/>
            <person name="Tunlid A."/>
            <person name="Henrissat B."/>
            <person name="Grigoriev I.V."/>
            <person name="Hibbett D.S."/>
            <person name="Martin F."/>
            <person name="Nordberg H.P."/>
            <person name="Cantor M.N."/>
            <person name="Hua S.X."/>
        </authorList>
    </citation>
    <scope>NUCLEOTIDE SEQUENCE [LARGE SCALE GENOMIC DNA]</scope>
    <source>
        <strain evidence="3 4">441</strain>
    </source>
</reference>
<organism evidence="3 4">
    <name type="scientific">Pisolithus microcarpus 441</name>
    <dbReference type="NCBI Taxonomy" id="765257"/>
    <lineage>
        <taxon>Eukaryota</taxon>
        <taxon>Fungi</taxon>
        <taxon>Dikarya</taxon>
        <taxon>Basidiomycota</taxon>
        <taxon>Agaricomycotina</taxon>
        <taxon>Agaricomycetes</taxon>
        <taxon>Agaricomycetidae</taxon>
        <taxon>Boletales</taxon>
        <taxon>Sclerodermatineae</taxon>
        <taxon>Pisolithaceae</taxon>
        <taxon>Pisolithus</taxon>
    </lineage>
</organism>
<proteinExistence type="predicted"/>
<feature type="transmembrane region" description="Helical" evidence="2">
    <location>
        <begin position="17"/>
        <end position="39"/>
    </location>
</feature>
<dbReference type="Proteomes" id="UP000054018">
    <property type="component" value="Unassembled WGS sequence"/>
</dbReference>
<dbReference type="GO" id="GO:0005839">
    <property type="term" value="C:proteasome core complex"/>
    <property type="evidence" value="ECO:0007669"/>
    <property type="project" value="InterPro"/>
</dbReference>
<dbReference type="InterPro" id="IPR050115">
    <property type="entry name" value="Proteasome_alpha"/>
</dbReference>
<reference evidence="4" key="2">
    <citation type="submission" date="2015-01" db="EMBL/GenBank/DDBJ databases">
        <title>Evolutionary Origins and Diversification of the Mycorrhizal Mutualists.</title>
        <authorList>
            <consortium name="DOE Joint Genome Institute"/>
            <consortium name="Mycorrhizal Genomics Consortium"/>
            <person name="Kohler A."/>
            <person name="Kuo A."/>
            <person name="Nagy L.G."/>
            <person name="Floudas D."/>
            <person name="Copeland A."/>
            <person name="Barry K.W."/>
            <person name="Cichocki N."/>
            <person name="Veneault-Fourrey C."/>
            <person name="LaButti K."/>
            <person name="Lindquist E.A."/>
            <person name="Lipzen A."/>
            <person name="Lundell T."/>
            <person name="Morin E."/>
            <person name="Murat C."/>
            <person name="Riley R."/>
            <person name="Ohm R."/>
            <person name="Sun H."/>
            <person name="Tunlid A."/>
            <person name="Henrissat B."/>
            <person name="Grigoriev I.V."/>
            <person name="Hibbett D.S."/>
            <person name="Martin F."/>
        </authorList>
    </citation>
    <scope>NUCLEOTIDE SEQUENCE [LARGE SCALE GENOMIC DNA]</scope>
    <source>
        <strain evidence="4">441</strain>
    </source>
</reference>
<accession>A0A0C9ZIG7</accession>
<evidence type="ECO:0000256" key="1">
    <source>
        <dbReference type="ARBA" id="ARBA00022942"/>
    </source>
</evidence>
<keyword evidence="2" id="KW-0472">Membrane</keyword>
<dbReference type="GO" id="GO:0051603">
    <property type="term" value="P:proteolysis involved in protein catabolic process"/>
    <property type="evidence" value="ECO:0007669"/>
    <property type="project" value="InterPro"/>
</dbReference>
<keyword evidence="2" id="KW-1133">Transmembrane helix</keyword>
<dbReference type="InterPro" id="IPR001353">
    <property type="entry name" value="Proteasome_sua/b"/>
</dbReference>
<dbReference type="Gene3D" id="3.60.20.10">
    <property type="entry name" value="Glutamine Phosphoribosylpyrophosphate, subunit 1, domain 1"/>
    <property type="match status" value="1"/>
</dbReference>
<name>A0A0C9ZIG7_9AGAM</name>
<keyword evidence="4" id="KW-1185">Reference proteome</keyword>